<dbReference type="Proteomes" id="UP000601435">
    <property type="component" value="Unassembled WGS sequence"/>
</dbReference>
<evidence type="ECO:0000313" key="2">
    <source>
        <dbReference type="Proteomes" id="UP000601435"/>
    </source>
</evidence>
<proteinExistence type="predicted"/>
<keyword evidence="2" id="KW-1185">Reference proteome</keyword>
<evidence type="ECO:0000313" key="1">
    <source>
        <dbReference type="EMBL" id="CAE7365377.1"/>
    </source>
</evidence>
<dbReference type="EMBL" id="CAJNJA010015652">
    <property type="protein sequence ID" value="CAE7365377.1"/>
    <property type="molecule type" value="Genomic_DNA"/>
</dbReference>
<name>A0A812QD33_9DINO</name>
<accession>A0A812QD33</accession>
<comment type="caution">
    <text evidence="1">The sequence shown here is derived from an EMBL/GenBank/DDBJ whole genome shotgun (WGS) entry which is preliminary data.</text>
</comment>
<organism evidence="1 2">
    <name type="scientific">Symbiodinium necroappetens</name>
    <dbReference type="NCBI Taxonomy" id="1628268"/>
    <lineage>
        <taxon>Eukaryota</taxon>
        <taxon>Sar</taxon>
        <taxon>Alveolata</taxon>
        <taxon>Dinophyceae</taxon>
        <taxon>Suessiales</taxon>
        <taxon>Symbiodiniaceae</taxon>
        <taxon>Symbiodinium</taxon>
    </lineage>
</organism>
<protein>
    <submittedName>
        <fullName evidence="1">Uncharacterized protein</fullName>
    </submittedName>
</protein>
<sequence>MHTIVAAAMPKLAALNSQHSAHMFWSFGSSAVIARSFLEAPAEHAIKSAFDSNCQELANSVRECAKLAFVNEQLLGATMQAGGLRIPDSVPQDFANVSRELCKTSHIDVPTTSATASLSLQRVHESNAQDLANAVQRLGNAQFRSVLLMHSAAHHAGTQMGQFEGSDFSSTAWSFSTMESTCEALFEAIAEEVGHSGGPELALPVPNMQQRQGAVEEELRVIIQQFAQDVPSSMDGFRSGRYQSLVEDLAVDSFGSWGDRLLLDLLGIPECTPDFREKATKLAEEYQEQQQSWWRSEGLLRAQVVSVAEIDIRAGDVQVTSLRFQKNGFDGWRPSKEWLRPTALPFNALVDRSLCSENQLLSKLYEKLHDAALSKTSCRPFGRVQLYVTGAPCLSCVGAMRQFSMLLPFVQLNISIGPEIRPDLSQLLELQAREKDVASYCLEYDYACVWLVFQDKPKSNYVAFIMTIHHALT</sequence>
<dbReference type="AlphaFoldDB" id="A0A812QD33"/>
<reference evidence="1" key="1">
    <citation type="submission" date="2021-02" db="EMBL/GenBank/DDBJ databases">
        <authorList>
            <person name="Dougan E. K."/>
            <person name="Rhodes N."/>
            <person name="Thang M."/>
            <person name="Chan C."/>
        </authorList>
    </citation>
    <scope>NUCLEOTIDE SEQUENCE</scope>
</reference>
<dbReference type="OrthoDB" id="421784at2759"/>
<gene>
    <name evidence="1" type="ORF">SNEC2469_LOCUS9691</name>
</gene>